<dbReference type="SUPFAM" id="SSF56935">
    <property type="entry name" value="Porins"/>
    <property type="match status" value="1"/>
</dbReference>
<dbReference type="Gene3D" id="2.170.130.10">
    <property type="entry name" value="TonB-dependent receptor, plug domain"/>
    <property type="match status" value="1"/>
</dbReference>
<dbReference type="InterPro" id="IPR008969">
    <property type="entry name" value="CarboxyPept-like_regulatory"/>
</dbReference>
<dbReference type="Gene3D" id="2.40.170.20">
    <property type="entry name" value="TonB-dependent receptor, beta-barrel domain"/>
    <property type="match status" value="1"/>
</dbReference>
<dbReference type="InterPro" id="IPR036942">
    <property type="entry name" value="Beta-barrel_TonB_sf"/>
</dbReference>
<evidence type="ECO:0000256" key="1">
    <source>
        <dbReference type="ARBA" id="ARBA00004571"/>
    </source>
</evidence>
<evidence type="ECO:0000259" key="9">
    <source>
        <dbReference type="Pfam" id="PF07715"/>
    </source>
</evidence>
<organism evidence="10 11">
    <name type="scientific">Pontibacter anaerobius</name>
    <dbReference type="NCBI Taxonomy" id="2993940"/>
    <lineage>
        <taxon>Bacteria</taxon>
        <taxon>Pseudomonadati</taxon>
        <taxon>Bacteroidota</taxon>
        <taxon>Cytophagia</taxon>
        <taxon>Cytophagales</taxon>
        <taxon>Hymenobacteraceae</taxon>
        <taxon>Pontibacter</taxon>
    </lineage>
</organism>
<proteinExistence type="inferred from homology"/>
<dbReference type="PROSITE" id="PS52016">
    <property type="entry name" value="TONB_DEPENDENT_REC_3"/>
    <property type="match status" value="1"/>
</dbReference>
<evidence type="ECO:0000256" key="6">
    <source>
        <dbReference type="ARBA" id="ARBA00023237"/>
    </source>
</evidence>
<accession>A0ABT3R9G7</accession>
<name>A0ABT3R9G7_9BACT</name>
<dbReference type="Pfam" id="PF13715">
    <property type="entry name" value="CarbopepD_reg_2"/>
    <property type="match status" value="1"/>
</dbReference>
<dbReference type="EMBL" id="JAPFQO010000001">
    <property type="protein sequence ID" value="MCX2738416.1"/>
    <property type="molecule type" value="Genomic_DNA"/>
</dbReference>
<keyword evidence="11" id="KW-1185">Reference proteome</keyword>
<feature type="domain" description="TonB-dependent receptor plug" evidence="9">
    <location>
        <begin position="119"/>
        <end position="234"/>
    </location>
</feature>
<keyword evidence="5 7" id="KW-0472">Membrane</keyword>
<evidence type="ECO:0000256" key="7">
    <source>
        <dbReference type="PROSITE-ProRule" id="PRU01360"/>
    </source>
</evidence>
<comment type="caution">
    <text evidence="10">The sequence shown here is derived from an EMBL/GenBank/DDBJ whole genome shotgun (WGS) entry which is preliminary data.</text>
</comment>
<dbReference type="NCBIfam" id="TIGR04057">
    <property type="entry name" value="SusC_RagA_signa"/>
    <property type="match status" value="1"/>
</dbReference>
<keyword evidence="2 7" id="KW-0813">Transport</keyword>
<gene>
    <name evidence="10" type="ORF">OO017_00520</name>
</gene>
<dbReference type="Pfam" id="PF07715">
    <property type="entry name" value="Plug"/>
    <property type="match status" value="1"/>
</dbReference>
<keyword evidence="3 7" id="KW-1134">Transmembrane beta strand</keyword>
<sequence length="1005" mass="110344">MKKLLLLSFILVVTLLQQAIAQGKTVSGTVTDAESGQGLPGVTVLVKGTQVGTATGVNGNYTINVPEGSNTLTFSFIGYNTLERQVGNAATVNVALSVNNKQLQEVIVTGYGTTNTIANTGAVAQIKAAEIAEVPVASIDKALQGRVPGLQSVGASGQPGSAQQVRIRGIGSMTASSEPLYVVDGVPINSGDLSRNTTTANALAGINPNDIESITVLKDASAASIYGSRAANGVIVVTTKQGKAGKTKFNASAETGFSKRAYFNENTRPLNSEETIELASEAYLNNSLYRDFYQLTQDNIRDFILTRYGIDETVDTDWYDEVSQQGKYSQYNLSASGGNEKTQFHVSGGYFDQEGTIKTSAFERITTNLSVNHRATDKLTFGTNMMIASAKQSGPGNSGLFRNPILSSLFLTPYTSPYTEEGDLNLFTGLYNPLAIFEYDKDQNHTLKGIGSINAAYNITPNLKITSKFGVDYNNLEEDTYRNPFYGDARNTGGSATRFYTRYFNWVWTNLLDYTWDVNKDNKYVATLKGGYEAQKSSYYSSNVTSNNLPLNTNFIVPSVGAVPITASGTQADYTFASLLAIGDFTYDGKYVLSGSFRRDGSSRFGSENRYGDFWSVGASWNVDQEEFIQDLGWIDQFKLRASYGVNGNAGIGNYEWRYVYDYGIDYNGQVGAAPTSLGNPGLTWEKNKPFDLGVDLAFFQNRLTVTADYYTRETTDLLLREPLSRTTGYSTYIDNVGAMRNSGVELAVSGTPVQVGDFRWDLSFSITKNKNEIVNLIEDEQIVSPFIRKVGEDYQTYYLPVWAGVDPENGNPLWYSNEEQTETTSTWSQAKYVVTDKSATPKTFGSAGTTFSFKGITLDALFYYNFGNHIYDPYYRYLNSGGAYIGSYGQRATELDRWQQPGDITDVPRNTYGGTNAYQPSTRILNSGDFIRLRDVTLSYTLPSTWTEKVKLNNVRVYARGTNMYTWVKDDKLAYDPEAGGVGGLTNFDIEIPKTVTFGVSLGL</sequence>
<protein>
    <submittedName>
        <fullName evidence="10">TonB-dependent receptor</fullName>
    </submittedName>
</protein>
<evidence type="ECO:0000256" key="3">
    <source>
        <dbReference type="ARBA" id="ARBA00022452"/>
    </source>
</evidence>
<reference evidence="10 11" key="1">
    <citation type="submission" date="2022-11" db="EMBL/GenBank/DDBJ databases">
        <title>The characterization of three novel Bacteroidetes species and genomic analysis of their roles in tidal elemental geochemical cycles.</title>
        <authorList>
            <person name="Ma K.-J."/>
        </authorList>
    </citation>
    <scope>NUCLEOTIDE SEQUENCE [LARGE SCALE GENOMIC DNA]</scope>
    <source>
        <strain evidence="10 11">M82</strain>
    </source>
</reference>
<evidence type="ECO:0000313" key="11">
    <source>
        <dbReference type="Proteomes" id="UP001207228"/>
    </source>
</evidence>
<evidence type="ECO:0000313" key="10">
    <source>
        <dbReference type="EMBL" id="MCX2738416.1"/>
    </source>
</evidence>
<feature type="signal peptide" evidence="8">
    <location>
        <begin position="1"/>
        <end position="21"/>
    </location>
</feature>
<dbReference type="RefSeq" id="WP_266050487.1">
    <property type="nucleotide sequence ID" value="NZ_JAPFQO010000001.1"/>
</dbReference>
<keyword evidence="6 7" id="KW-0998">Cell outer membrane</keyword>
<evidence type="ECO:0000256" key="4">
    <source>
        <dbReference type="ARBA" id="ARBA00022692"/>
    </source>
</evidence>
<dbReference type="InterPro" id="IPR039426">
    <property type="entry name" value="TonB-dep_rcpt-like"/>
</dbReference>
<keyword evidence="10" id="KW-0675">Receptor</keyword>
<keyword evidence="8" id="KW-0732">Signal</keyword>
<dbReference type="InterPro" id="IPR037066">
    <property type="entry name" value="Plug_dom_sf"/>
</dbReference>
<dbReference type="InterPro" id="IPR023996">
    <property type="entry name" value="TonB-dep_OMP_SusC/RagA"/>
</dbReference>
<comment type="similarity">
    <text evidence="7">Belongs to the TonB-dependent receptor family.</text>
</comment>
<dbReference type="InterPro" id="IPR012910">
    <property type="entry name" value="Plug_dom"/>
</dbReference>
<dbReference type="Proteomes" id="UP001207228">
    <property type="component" value="Unassembled WGS sequence"/>
</dbReference>
<comment type="subcellular location">
    <subcellularLocation>
        <location evidence="1 7">Cell outer membrane</location>
        <topology evidence="1 7">Multi-pass membrane protein</topology>
    </subcellularLocation>
</comment>
<dbReference type="InterPro" id="IPR023997">
    <property type="entry name" value="TonB-dep_OMP_SusC/RagA_CS"/>
</dbReference>
<evidence type="ECO:0000256" key="2">
    <source>
        <dbReference type="ARBA" id="ARBA00022448"/>
    </source>
</evidence>
<dbReference type="SUPFAM" id="SSF49464">
    <property type="entry name" value="Carboxypeptidase regulatory domain-like"/>
    <property type="match status" value="1"/>
</dbReference>
<dbReference type="Gene3D" id="2.60.40.1120">
    <property type="entry name" value="Carboxypeptidase-like, regulatory domain"/>
    <property type="match status" value="1"/>
</dbReference>
<feature type="chain" id="PRO_5045957312" evidence="8">
    <location>
        <begin position="22"/>
        <end position="1005"/>
    </location>
</feature>
<keyword evidence="4 7" id="KW-0812">Transmembrane</keyword>
<evidence type="ECO:0000256" key="8">
    <source>
        <dbReference type="SAM" id="SignalP"/>
    </source>
</evidence>
<evidence type="ECO:0000256" key="5">
    <source>
        <dbReference type="ARBA" id="ARBA00023136"/>
    </source>
</evidence>
<dbReference type="NCBIfam" id="TIGR04056">
    <property type="entry name" value="OMP_RagA_SusC"/>
    <property type="match status" value="1"/>
</dbReference>